<accession>A0A415MF98</accession>
<evidence type="ECO:0000256" key="1">
    <source>
        <dbReference type="ARBA" id="ARBA00022603"/>
    </source>
</evidence>
<comment type="caution">
    <text evidence="6">The sequence shown here is derived from an EMBL/GenBank/DDBJ whole genome shotgun (WGS) entry which is preliminary data.</text>
</comment>
<evidence type="ECO:0000259" key="5">
    <source>
        <dbReference type="Pfam" id="PF01555"/>
    </source>
</evidence>
<evidence type="ECO:0000313" key="6">
    <source>
        <dbReference type="EMBL" id="RHL71294.1"/>
    </source>
</evidence>
<keyword evidence="1 6" id="KW-0489">Methyltransferase</keyword>
<comment type="similarity">
    <text evidence="4">Belongs to the N(4)/N(6)-methyltransferase family.</text>
</comment>
<keyword evidence="2 6" id="KW-0808">Transferase</keyword>
<dbReference type="GO" id="GO:0032259">
    <property type="term" value="P:methylation"/>
    <property type="evidence" value="ECO:0007669"/>
    <property type="project" value="UniProtKB-KW"/>
</dbReference>
<dbReference type="InterPro" id="IPR001091">
    <property type="entry name" value="RM_Methyltransferase"/>
</dbReference>
<evidence type="ECO:0000313" key="7">
    <source>
        <dbReference type="Proteomes" id="UP000285201"/>
    </source>
</evidence>
<reference evidence="6 7" key="1">
    <citation type="submission" date="2018-08" db="EMBL/GenBank/DDBJ databases">
        <title>A genome reference for cultivated species of the human gut microbiota.</title>
        <authorList>
            <person name="Zou Y."/>
            <person name="Xue W."/>
            <person name="Luo G."/>
        </authorList>
    </citation>
    <scope>NUCLEOTIDE SEQUENCE [LARGE SCALE GENOMIC DNA]</scope>
    <source>
        <strain evidence="6 7">AF36-7BH</strain>
    </source>
</reference>
<dbReference type="EC" id="2.1.1.-" evidence="4"/>
<organism evidence="6 7">
    <name type="scientific">Lachnospira eligens</name>
    <dbReference type="NCBI Taxonomy" id="39485"/>
    <lineage>
        <taxon>Bacteria</taxon>
        <taxon>Bacillati</taxon>
        <taxon>Bacillota</taxon>
        <taxon>Clostridia</taxon>
        <taxon>Lachnospirales</taxon>
        <taxon>Lachnospiraceae</taxon>
        <taxon>Lachnospira</taxon>
    </lineage>
</organism>
<dbReference type="Pfam" id="PF01555">
    <property type="entry name" value="N6_N4_Mtase"/>
    <property type="match status" value="1"/>
</dbReference>
<sequence length="232" mass="26697">MKKIDDKSVDAIITDLPYGQTSRNKWDSVIPFKPLWEQYERIIKNNGAIILFANGMFTADLMQSNRKLWKYNLIWEKTQPTGFLNAKKMPLRSHEDICIFYKKLPTYNPQKTTGHPRKVSKAEHKTNCKETTDYGEHGLTTYDSTERYPKSVWTFAKDIQKSALHPTQKPVALIEELIKTYTNPGDLVLDSCAGSCTTAVAALNTGRNYICFEKDKDIFEVGSKRVREYINE</sequence>
<gene>
    <name evidence="6" type="ORF">DW007_02750</name>
</gene>
<dbReference type="AlphaFoldDB" id="A0A415MF98"/>
<dbReference type="PRINTS" id="PR00508">
    <property type="entry name" value="S21N4MTFRASE"/>
</dbReference>
<proteinExistence type="inferred from homology"/>
<keyword evidence="3" id="KW-0680">Restriction system</keyword>
<dbReference type="EMBL" id="QROY01000002">
    <property type="protein sequence ID" value="RHL71294.1"/>
    <property type="molecule type" value="Genomic_DNA"/>
</dbReference>
<dbReference type="GO" id="GO:0003677">
    <property type="term" value="F:DNA binding"/>
    <property type="evidence" value="ECO:0007669"/>
    <property type="project" value="InterPro"/>
</dbReference>
<name>A0A415MF98_9FIRM</name>
<feature type="domain" description="DNA methylase N-4/N-6" evidence="5">
    <location>
        <begin position="9"/>
        <end position="221"/>
    </location>
</feature>
<evidence type="ECO:0000256" key="2">
    <source>
        <dbReference type="ARBA" id="ARBA00022679"/>
    </source>
</evidence>
<dbReference type="Gene3D" id="3.40.50.150">
    <property type="entry name" value="Vaccinia Virus protein VP39"/>
    <property type="match status" value="1"/>
</dbReference>
<evidence type="ECO:0000256" key="4">
    <source>
        <dbReference type="RuleBase" id="RU362026"/>
    </source>
</evidence>
<protein>
    <recommendedName>
        <fullName evidence="4">Methyltransferase</fullName>
        <ecNumber evidence="4">2.1.1.-</ecNumber>
    </recommendedName>
</protein>
<evidence type="ECO:0000256" key="3">
    <source>
        <dbReference type="ARBA" id="ARBA00022747"/>
    </source>
</evidence>
<dbReference type="SUPFAM" id="SSF53335">
    <property type="entry name" value="S-adenosyl-L-methionine-dependent methyltransferases"/>
    <property type="match status" value="1"/>
</dbReference>
<dbReference type="InterPro" id="IPR002941">
    <property type="entry name" value="DNA_methylase_N4/N6"/>
</dbReference>
<dbReference type="InterPro" id="IPR029063">
    <property type="entry name" value="SAM-dependent_MTases_sf"/>
</dbReference>
<dbReference type="GO" id="GO:0008170">
    <property type="term" value="F:N-methyltransferase activity"/>
    <property type="evidence" value="ECO:0007669"/>
    <property type="project" value="InterPro"/>
</dbReference>
<dbReference type="Proteomes" id="UP000285201">
    <property type="component" value="Unassembled WGS sequence"/>
</dbReference>
<dbReference type="GO" id="GO:0009307">
    <property type="term" value="P:DNA restriction-modification system"/>
    <property type="evidence" value="ECO:0007669"/>
    <property type="project" value="UniProtKB-KW"/>
</dbReference>